<comment type="catalytic activity">
    <reaction evidence="10">
        <text>uridine(1498) in 16S rRNA + S-adenosyl-L-methionine = N(3)-methyluridine(1498) in 16S rRNA + S-adenosyl-L-homocysteine + H(+)</text>
        <dbReference type="Rhea" id="RHEA:42920"/>
        <dbReference type="Rhea" id="RHEA-COMP:10283"/>
        <dbReference type="Rhea" id="RHEA-COMP:10284"/>
        <dbReference type="ChEBI" id="CHEBI:15378"/>
        <dbReference type="ChEBI" id="CHEBI:57856"/>
        <dbReference type="ChEBI" id="CHEBI:59789"/>
        <dbReference type="ChEBI" id="CHEBI:65315"/>
        <dbReference type="ChEBI" id="CHEBI:74502"/>
        <dbReference type="EC" id="2.1.1.193"/>
    </reaction>
</comment>
<dbReference type="InterPro" id="IPR029028">
    <property type="entry name" value="Alpha/beta_knot_MTases"/>
</dbReference>
<evidence type="ECO:0000313" key="13">
    <source>
        <dbReference type="EMBL" id="SVC02133.1"/>
    </source>
</evidence>
<reference evidence="13" key="1">
    <citation type="submission" date="2018-05" db="EMBL/GenBank/DDBJ databases">
        <authorList>
            <person name="Lanie J.A."/>
            <person name="Ng W.-L."/>
            <person name="Kazmierczak K.M."/>
            <person name="Andrzejewski T.M."/>
            <person name="Davidsen T.M."/>
            <person name="Wayne K.J."/>
            <person name="Tettelin H."/>
            <person name="Glass J.I."/>
            <person name="Rusch D."/>
            <person name="Podicherti R."/>
            <person name="Tsui H.-C.T."/>
            <person name="Winkler M.E."/>
        </authorList>
    </citation>
    <scope>NUCLEOTIDE SEQUENCE</scope>
</reference>
<dbReference type="Gene3D" id="3.40.1280.10">
    <property type="match status" value="1"/>
</dbReference>
<sequence>MSRLHRAYSAPDREWAMNRFVLDERESHHLTKVLRLRKGDEVEVFNGRGEVRKTVLVDVFKRKVELESKEIIQLEESVPSFVLGVAVPKGKKMDEIVRQATEMGVNHLVPLVTSRSETSNDQKR</sequence>
<dbReference type="EC" id="2.1.1.193" evidence="3"/>
<accession>A0A382ITC7</accession>
<evidence type="ECO:0000256" key="5">
    <source>
        <dbReference type="ARBA" id="ARBA00022552"/>
    </source>
</evidence>
<feature type="domain" description="Ribosomal RNA small subunit methyltransferase E PUA-like" evidence="12">
    <location>
        <begin position="22"/>
        <end position="66"/>
    </location>
</feature>
<evidence type="ECO:0000256" key="3">
    <source>
        <dbReference type="ARBA" id="ARBA00012328"/>
    </source>
</evidence>
<dbReference type="InterPro" id="IPR015947">
    <property type="entry name" value="PUA-like_sf"/>
</dbReference>
<evidence type="ECO:0000256" key="2">
    <source>
        <dbReference type="ARBA" id="ARBA00005528"/>
    </source>
</evidence>
<evidence type="ECO:0000256" key="10">
    <source>
        <dbReference type="ARBA" id="ARBA00047944"/>
    </source>
</evidence>
<dbReference type="NCBIfam" id="TIGR00046">
    <property type="entry name" value="RsmE family RNA methyltransferase"/>
    <property type="match status" value="1"/>
</dbReference>
<dbReference type="Pfam" id="PF20260">
    <property type="entry name" value="PUA_4"/>
    <property type="match status" value="1"/>
</dbReference>
<comment type="similarity">
    <text evidence="2">Belongs to the RNA methyltransferase RsmE family.</text>
</comment>
<keyword evidence="4" id="KW-0963">Cytoplasm</keyword>
<evidence type="ECO:0000259" key="11">
    <source>
        <dbReference type="Pfam" id="PF04452"/>
    </source>
</evidence>
<gene>
    <name evidence="13" type="ORF">METZ01_LOCUS254987</name>
</gene>
<evidence type="ECO:0000256" key="1">
    <source>
        <dbReference type="ARBA" id="ARBA00004496"/>
    </source>
</evidence>
<evidence type="ECO:0000256" key="6">
    <source>
        <dbReference type="ARBA" id="ARBA00022603"/>
    </source>
</evidence>
<evidence type="ECO:0000256" key="4">
    <source>
        <dbReference type="ARBA" id="ARBA00022490"/>
    </source>
</evidence>
<comment type="subcellular location">
    <subcellularLocation>
        <location evidence="1">Cytoplasm</location>
    </subcellularLocation>
</comment>
<dbReference type="PANTHER" id="PTHR30027:SF3">
    <property type="entry name" value="16S RRNA (URACIL(1498)-N(3))-METHYLTRANSFERASE"/>
    <property type="match status" value="1"/>
</dbReference>
<dbReference type="InterPro" id="IPR006700">
    <property type="entry name" value="RsmE"/>
</dbReference>
<dbReference type="PANTHER" id="PTHR30027">
    <property type="entry name" value="RIBOSOMAL RNA SMALL SUBUNIT METHYLTRANSFERASE E"/>
    <property type="match status" value="1"/>
</dbReference>
<keyword evidence="7" id="KW-0808">Transferase</keyword>
<feature type="non-terminal residue" evidence="13">
    <location>
        <position position="124"/>
    </location>
</feature>
<dbReference type="InterPro" id="IPR046886">
    <property type="entry name" value="RsmE_MTase_dom"/>
</dbReference>
<keyword evidence="8" id="KW-0949">S-adenosyl-L-methionine</keyword>
<protein>
    <recommendedName>
        <fullName evidence="3">16S rRNA (uracil(1498)-N(3))-methyltransferase</fullName>
        <ecNumber evidence="3">2.1.1.193</ecNumber>
    </recommendedName>
</protein>
<dbReference type="GO" id="GO:0005737">
    <property type="term" value="C:cytoplasm"/>
    <property type="evidence" value="ECO:0007669"/>
    <property type="project" value="UniProtKB-SubCell"/>
</dbReference>
<organism evidence="13">
    <name type="scientific">marine metagenome</name>
    <dbReference type="NCBI Taxonomy" id="408172"/>
    <lineage>
        <taxon>unclassified sequences</taxon>
        <taxon>metagenomes</taxon>
        <taxon>ecological metagenomes</taxon>
    </lineage>
</organism>
<dbReference type="Pfam" id="PF04452">
    <property type="entry name" value="Methyltrans_RNA"/>
    <property type="match status" value="1"/>
</dbReference>
<dbReference type="SUPFAM" id="SSF75217">
    <property type="entry name" value="alpha/beta knot"/>
    <property type="match status" value="1"/>
</dbReference>
<keyword evidence="6" id="KW-0489">Methyltransferase</keyword>
<evidence type="ECO:0000256" key="7">
    <source>
        <dbReference type="ARBA" id="ARBA00022679"/>
    </source>
</evidence>
<dbReference type="GO" id="GO:0070042">
    <property type="term" value="F:rRNA (uridine-N3-)-methyltransferase activity"/>
    <property type="evidence" value="ECO:0007669"/>
    <property type="project" value="TreeGrafter"/>
</dbReference>
<feature type="domain" description="Ribosomal RNA small subunit methyltransferase E methyltransferase" evidence="11">
    <location>
        <begin position="80"/>
        <end position="120"/>
    </location>
</feature>
<dbReference type="GO" id="GO:0070475">
    <property type="term" value="P:rRNA base methylation"/>
    <property type="evidence" value="ECO:0007669"/>
    <property type="project" value="TreeGrafter"/>
</dbReference>
<comment type="function">
    <text evidence="9">Specifically methylates the N3 position of the uracil ring of uridine 1498 (m3U1498) in 16S rRNA. Acts on the fully assembled 30S ribosomal subunit.</text>
</comment>
<name>A0A382ITC7_9ZZZZ</name>
<dbReference type="InterPro" id="IPR046887">
    <property type="entry name" value="RsmE_PUA-like"/>
</dbReference>
<dbReference type="SUPFAM" id="SSF88697">
    <property type="entry name" value="PUA domain-like"/>
    <property type="match status" value="1"/>
</dbReference>
<evidence type="ECO:0000256" key="9">
    <source>
        <dbReference type="ARBA" id="ARBA00025699"/>
    </source>
</evidence>
<evidence type="ECO:0000256" key="8">
    <source>
        <dbReference type="ARBA" id="ARBA00022691"/>
    </source>
</evidence>
<proteinExistence type="inferred from homology"/>
<evidence type="ECO:0000259" key="12">
    <source>
        <dbReference type="Pfam" id="PF20260"/>
    </source>
</evidence>
<dbReference type="EMBL" id="UINC01069054">
    <property type="protein sequence ID" value="SVC02133.1"/>
    <property type="molecule type" value="Genomic_DNA"/>
</dbReference>
<dbReference type="InterPro" id="IPR029026">
    <property type="entry name" value="tRNA_m1G_MTases_N"/>
</dbReference>
<keyword evidence="5" id="KW-0698">rRNA processing</keyword>
<dbReference type="AlphaFoldDB" id="A0A382ITC7"/>